<evidence type="ECO:0000259" key="15">
    <source>
        <dbReference type="PROSITE" id="PS50885"/>
    </source>
</evidence>
<keyword evidence="17" id="KW-1185">Reference proteome</keyword>
<feature type="domain" description="Histidine kinase" evidence="14">
    <location>
        <begin position="235"/>
        <end position="452"/>
    </location>
</feature>
<dbReference type="Pfam" id="PF00672">
    <property type="entry name" value="HAMP"/>
    <property type="match status" value="1"/>
</dbReference>
<keyword evidence="13" id="KW-0812">Transmembrane</keyword>
<dbReference type="Proteomes" id="UP000568839">
    <property type="component" value="Unassembled WGS sequence"/>
</dbReference>
<dbReference type="InterPro" id="IPR005467">
    <property type="entry name" value="His_kinase_dom"/>
</dbReference>
<dbReference type="SUPFAM" id="SSF158472">
    <property type="entry name" value="HAMP domain-like"/>
    <property type="match status" value="1"/>
</dbReference>
<dbReference type="InterPro" id="IPR050736">
    <property type="entry name" value="Sensor_HK_Regulatory"/>
</dbReference>
<dbReference type="InterPro" id="IPR003594">
    <property type="entry name" value="HATPase_dom"/>
</dbReference>
<evidence type="ECO:0000256" key="10">
    <source>
        <dbReference type="ARBA" id="ARBA00022840"/>
    </source>
</evidence>
<dbReference type="SUPFAM" id="SSF160964">
    <property type="entry name" value="MalF N-terminal region-like"/>
    <property type="match status" value="1"/>
</dbReference>
<feature type="transmembrane region" description="Helical" evidence="13">
    <location>
        <begin position="154"/>
        <end position="174"/>
    </location>
</feature>
<evidence type="ECO:0000256" key="4">
    <source>
        <dbReference type="ARBA" id="ARBA00012438"/>
    </source>
</evidence>
<name>A0A841Q1K2_9BACL</name>
<dbReference type="GO" id="GO:0000155">
    <property type="term" value="F:phosphorelay sensor kinase activity"/>
    <property type="evidence" value="ECO:0007669"/>
    <property type="project" value="InterPro"/>
</dbReference>
<dbReference type="PANTHER" id="PTHR43711">
    <property type="entry name" value="TWO-COMPONENT HISTIDINE KINASE"/>
    <property type="match status" value="1"/>
</dbReference>
<dbReference type="InterPro" id="IPR004358">
    <property type="entry name" value="Sig_transdc_His_kin-like_C"/>
</dbReference>
<keyword evidence="12 13" id="KW-0472">Membrane</keyword>
<comment type="subcellular location">
    <subcellularLocation>
        <location evidence="3">Cell membrane</location>
        <topology evidence="3">Multi-pass membrane protein</topology>
    </subcellularLocation>
    <subcellularLocation>
        <location evidence="2">Membrane raft</location>
        <topology evidence="2">Multi-pass membrane protein</topology>
    </subcellularLocation>
</comment>
<evidence type="ECO:0000256" key="7">
    <source>
        <dbReference type="ARBA" id="ARBA00022679"/>
    </source>
</evidence>
<keyword evidence="9 16" id="KW-0418">Kinase</keyword>
<dbReference type="CDD" id="cd00082">
    <property type="entry name" value="HisKA"/>
    <property type="match status" value="1"/>
</dbReference>
<dbReference type="SMART" id="SM00304">
    <property type="entry name" value="HAMP"/>
    <property type="match status" value="1"/>
</dbReference>
<evidence type="ECO:0000313" key="17">
    <source>
        <dbReference type="Proteomes" id="UP000568839"/>
    </source>
</evidence>
<dbReference type="InterPro" id="IPR036890">
    <property type="entry name" value="HATPase_C_sf"/>
</dbReference>
<accession>A0A841Q1K2</accession>
<evidence type="ECO:0000256" key="11">
    <source>
        <dbReference type="ARBA" id="ARBA00023012"/>
    </source>
</evidence>
<evidence type="ECO:0000313" key="16">
    <source>
        <dbReference type="EMBL" id="MBB6449798.1"/>
    </source>
</evidence>
<dbReference type="Gene3D" id="3.30.565.10">
    <property type="entry name" value="Histidine kinase-like ATPase, C-terminal domain"/>
    <property type="match status" value="1"/>
</dbReference>
<evidence type="ECO:0000256" key="3">
    <source>
        <dbReference type="ARBA" id="ARBA00004651"/>
    </source>
</evidence>
<proteinExistence type="predicted"/>
<evidence type="ECO:0000256" key="1">
    <source>
        <dbReference type="ARBA" id="ARBA00000085"/>
    </source>
</evidence>
<dbReference type="Pfam" id="PF02518">
    <property type="entry name" value="HATPase_c"/>
    <property type="match status" value="1"/>
</dbReference>
<dbReference type="PRINTS" id="PR00344">
    <property type="entry name" value="BCTRLSENSOR"/>
</dbReference>
<evidence type="ECO:0000256" key="2">
    <source>
        <dbReference type="ARBA" id="ARBA00004314"/>
    </source>
</evidence>
<dbReference type="InterPro" id="IPR003661">
    <property type="entry name" value="HisK_dim/P_dom"/>
</dbReference>
<dbReference type="FunFam" id="1.10.287.130:FF:000001">
    <property type="entry name" value="Two-component sensor histidine kinase"/>
    <property type="match status" value="1"/>
</dbReference>
<dbReference type="GO" id="GO:0005524">
    <property type="term" value="F:ATP binding"/>
    <property type="evidence" value="ECO:0007669"/>
    <property type="project" value="UniProtKB-KW"/>
</dbReference>
<protein>
    <recommendedName>
        <fullName evidence="4">histidine kinase</fullName>
        <ecNumber evidence="4">2.7.13.3</ecNumber>
    </recommendedName>
</protein>
<dbReference type="CDD" id="cd16922">
    <property type="entry name" value="HATPase_EvgS-ArcB-TorS-like"/>
    <property type="match status" value="1"/>
</dbReference>
<evidence type="ECO:0000256" key="13">
    <source>
        <dbReference type="SAM" id="Phobius"/>
    </source>
</evidence>
<dbReference type="InterPro" id="IPR003660">
    <property type="entry name" value="HAMP_dom"/>
</dbReference>
<feature type="domain" description="HAMP" evidence="15">
    <location>
        <begin position="175"/>
        <end position="227"/>
    </location>
</feature>
<dbReference type="EMBL" id="JACHHJ010000002">
    <property type="protein sequence ID" value="MBB6449798.1"/>
    <property type="molecule type" value="Genomic_DNA"/>
</dbReference>
<evidence type="ECO:0000259" key="14">
    <source>
        <dbReference type="PROSITE" id="PS50109"/>
    </source>
</evidence>
<reference evidence="16 17" key="1">
    <citation type="submission" date="2020-08" db="EMBL/GenBank/DDBJ databases">
        <title>Genomic Encyclopedia of Type Strains, Phase IV (KMG-IV): sequencing the most valuable type-strain genomes for metagenomic binning, comparative biology and taxonomic classification.</title>
        <authorList>
            <person name="Goeker M."/>
        </authorList>
    </citation>
    <scope>NUCLEOTIDE SEQUENCE [LARGE SCALE GENOMIC DNA]</scope>
    <source>
        <strain evidence="16 17">DSM 21769</strain>
    </source>
</reference>
<evidence type="ECO:0000256" key="8">
    <source>
        <dbReference type="ARBA" id="ARBA00022741"/>
    </source>
</evidence>
<dbReference type="Gene3D" id="6.10.340.10">
    <property type="match status" value="1"/>
</dbReference>
<dbReference type="RefSeq" id="WP_184403755.1">
    <property type="nucleotide sequence ID" value="NZ_JACHHJ010000002.1"/>
</dbReference>
<dbReference type="PROSITE" id="PS50885">
    <property type="entry name" value="HAMP"/>
    <property type="match status" value="1"/>
</dbReference>
<evidence type="ECO:0000256" key="12">
    <source>
        <dbReference type="ARBA" id="ARBA00023136"/>
    </source>
</evidence>
<keyword evidence="5" id="KW-1003">Cell membrane</keyword>
<comment type="catalytic activity">
    <reaction evidence="1">
        <text>ATP + protein L-histidine = ADP + protein N-phospho-L-histidine.</text>
        <dbReference type="EC" id="2.7.13.3"/>
    </reaction>
</comment>
<evidence type="ECO:0000256" key="6">
    <source>
        <dbReference type="ARBA" id="ARBA00022553"/>
    </source>
</evidence>
<dbReference type="InterPro" id="IPR036097">
    <property type="entry name" value="HisK_dim/P_sf"/>
</dbReference>
<keyword evidence="8" id="KW-0547">Nucleotide-binding</keyword>
<dbReference type="GO" id="GO:0045121">
    <property type="term" value="C:membrane raft"/>
    <property type="evidence" value="ECO:0007669"/>
    <property type="project" value="UniProtKB-SubCell"/>
</dbReference>
<dbReference type="PANTHER" id="PTHR43711:SF26">
    <property type="entry name" value="SENSOR HISTIDINE KINASE RCSC"/>
    <property type="match status" value="1"/>
</dbReference>
<dbReference type="EC" id="2.7.13.3" evidence="4"/>
<keyword evidence="10" id="KW-0067">ATP-binding</keyword>
<evidence type="ECO:0000256" key="9">
    <source>
        <dbReference type="ARBA" id="ARBA00022777"/>
    </source>
</evidence>
<feature type="transmembrane region" description="Helical" evidence="13">
    <location>
        <begin position="12"/>
        <end position="31"/>
    </location>
</feature>
<dbReference type="FunFam" id="3.30.565.10:FF:000023">
    <property type="entry name" value="PAS domain-containing sensor histidine kinase"/>
    <property type="match status" value="1"/>
</dbReference>
<dbReference type="SMART" id="SM00387">
    <property type="entry name" value="HATPase_c"/>
    <property type="match status" value="1"/>
</dbReference>
<keyword evidence="6" id="KW-0597">Phosphoprotein</keyword>
<dbReference type="CDD" id="cd06225">
    <property type="entry name" value="HAMP"/>
    <property type="match status" value="1"/>
</dbReference>
<dbReference type="Gene3D" id="1.10.287.130">
    <property type="match status" value="1"/>
</dbReference>
<dbReference type="SMART" id="SM00388">
    <property type="entry name" value="HisKA"/>
    <property type="match status" value="1"/>
</dbReference>
<dbReference type="PROSITE" id="PS50109">
    <property type="entry name" value="HIS_KIN"/>
    <property type="match status" value="1"/>
</dbReference>
<dbReference type="SUPFAM" id="SSF55874">
    <property type="entry name" value="ATPase domain of HSP90 chaperone/DNA topoisomerase II/histidine kinase"/>
    <property type="match status" value="1"/>
</dbReference>
<gene>
    <name evidence="16" type="ORF">HNR44_001776</name>
</gene>
<dbReference type="GO" id="GO:0005886">
    <property type="term" value="C:plasma membrane"/>
    <property type="evidence" value="ECO:0007669"/>
    <property type="project" value="UniProtKB-SubCell"/>
</dbReference>
<dbReference type="AlphaFoldDB" id="A0A841Q1K2"/>
<keyword evidence="13" id="KW-1133">Transmembrane helix</keyword>
<organism evidence="16 17">
    <name type="scientific">Geomicrobium halophilum</name>
    <dbReference type="NCBI Taxonomy" id="549000"/>
    <lineage>
        <taxon>Bacteria</taxon>
        <taxon>Bacillati</taxon>
        <taxon>Bacillota</taxon>
        <taxon>Bacilli</taxon>
        <taxon>Bacillales</taxon>
        <taxon>Geomicrobium</taxon>
    </lineage>
</organism>
<evidence type="ECO:0000256" key="5">
    <source>
        <dbReference type="ARBA" id="ARBA00022475"/>
    </source>
</evidence>
<sequence length="456" mass="51499">MNRIFYKLGGSIMILFLIVLLPLGYVMVQIFTNYNEVHLYDETDEMASQYATLLAVIDDPDIELLVESMDRGETARKMVIIDQNGNVVEDSGIRGFHPSEHAALQGKAGRFTDPNDHQEYIYAGEQVQGDDIGEVIIFSPSDLMDQSAIQVQQALLLSGVGALLLAFGFTFIASREFSTPLQEMERAANQMARGDLDVEVPVKTKDELGSLSHSMNELARELKRYRGNRQAFFSDVSHELRTPLSYVQGYCDALKKELYQDETERQQFVDIIHEEAHRMNRLIHDLFELSRMEEERFPLDLELVHIGDVTKRATAKLATEAKKKNNTIKVDMEGKFPTIVADSFRLEQIFTNLLQNAVSYTENGHVWIEGSLKDGNIEVKISDTGRGIATEDLPYIFERFYRAEKSRSRDFGGTGLGLAIVKQLTELQYGSIQVESVPGKGTTFTLRFPEAKEGDE</sequence>
<dbReference type="SUPFAM" id="SSF47384">
    <property type="entry name" value="Homodimeric domain of signal transducing histidine kinase"/>
    <property type="match status" value="1"/>
</dbReference>
<keyword evidence="7" id="KW-0808">Transferase</keyword>
<comment type="caution">
    <text evidence="16">The sequence shown here is derived from an EMBL/GenBank/DDBJ whole genome shotgun (WGS) entry which is preliminary data.</text>
</comment>
<dbReference type="Pfam" id="PF00512">
    <property type="entry name" value="HisKA"/>
    <property type="match status" value="1"/>
</dbReference>
<keyword evidence="11" id="KW-0902">Two-component regulatory system</keyword>